<feature type="region of interest" description="Disordered" evidence="1">
    <location>
        <begin position="55"/>
        <end position="76"/>
    </location>
</feature>
<accession>A0A6H5HR96</accession>
<gene>
    <name evidence="2" type="ORF">NTEN_LOCUS23750</name>
    <name evidence="3" type="ORF">NTEN_LOCUS23751</name>
</gene>
<evidence type="ECO:0000313" key="4">
    <source>
        <dbReference type="Proteomes" id="UP000479000"/>
    </source>
</evidence>
<protein>
    <submittedName>
        <fullName evidence="2">Uncharacterized protein</fullName>
    </submittedName>
</protein>
<organism evidence="2 4">
    <name type="scientific">Nesidiocoris tenuis</name>
    <dbReference type="NCBI Taxonomy" id="355587"/>
    <lineage>
        <taxon>Eukaryota</taxon>
        <taxon>Metazoa</taxon>
        <taxon>Ecdysozoa</taxon>
        <taxon>Arthropoda</taxon>
        <taxon>Hexapoda</taxon>
        <taxon>Insecta</taxon>
        <taxon>Pterygota</taxon>
        <taxon>Neoptera</taxon>
        <taxon>Paraneoptera</taxon>
        <taxon>Hemiptera</taxon>
        <taxon>Heteroptera</taxon>
        <taxon>Panheteroptera</taxon>
        <taxon>Cimicomorpha</taxon>
        <taxon>Miridae</taxon>
        <taxon>Dicyphina</taxon>
        <taxon>Nesidiocoris</taxon>
    </lineage>
</organism>
<dbReference type="AlphaFoldDB" id="A0A6H5HR96"/>
<keyword evidence="4" id="KW-1185">Reference proteome</keyword>
<sequence>KRSDLSEDTSSNKQARTFSLTYSVGGPEDIRHRKRRLFGQSDDAIDRKKNRIFFSTTNDGNDGSDDNKTNSLPAFEDETSERWKMGGSGSGEMITYHDVDMTPHNESLDTEEIKAEVVRHDENFTKSFHGKGHHHRVNKFHHKDLRKGKPRMSCCKCLMSTHLSHDVVSIEINFPRATKVGIMCSTVRWDTNYDSGRILFSLITWKTSVKH</sequence>
<dbReference type="Proteomes" id="UP000479000">
    <property type="component" value="Unassembled WGS sequence"/>
</dbReference>
<name>A0A6H5HR96_9HEMI</name>
<dbReference type="EMBL" id="CADCXU010035052">
    <property type="protein sequence ID" value="CAB0020147.1"/>
    <property type="molecule type" value="Genomic_DNA"/>
</dbReference>
<evidence type="ECO:0000313" key="3">
    <source>
        <dbReference type="EMBL" id="CAB0020147.1"/>
    </source>
</evidence>
<dbReference type="EMBL" id="CADCXU010035051">
    <property type="protein sequence ID" value="CAB0020146.1"/>
    <property type="molecule type" value="Genomic_DNA"/>
</dbReference>
<feature type="non-terminal residue" evidence="2">
    <location>
        <position position="1"/>
    </location>
</feature>
<reference evidence="2 4" key="1">
    <citation type="submission" date="2020-02" db="EMBL/GenBank/DDBJ databases">
        <authorList>
            <person name="Ferguson B K."/>
        </authorList>
    </citation>
    <scope>NUCLEOTIDE SEQUENCE [LARGE SCALE GENOMIC DNA]</scope>
</reference>
<evidence type="ECO:0000256" key="1">
    <source>
        <dbReference type="SAM" id="MobiDB-lite"/>
    </source>
</evidence>
<proteinExistence type="predicted"/>
<evidence type="ECO:0000313" key="2">
    <source>
        <dbReference type="EMBL" id="CAB0020146.1"/>
    </source>
</evidence>